<dbReference type="FunFam" id="3.30.980.10:FF:000004">
    <property type="entry name" value="Alanine--tRNA ligase, cytoplasmic"/>
    <property type="match status" value="1"/>
</dbReference>
<dbReference type="AlphaFoldDB" id="A0A554JBZ7"/>
<dbReference type="PROSITE" id="PS50860">
    <property type="entry name" value="AA_TRNA_LIGASE_II_ALA"/>
    <property type="match status" value="1"/>
</dbReference>
<keyword evidence="2 9" id="KW-0820">tRNA-binding</keyword>
<evidence type="ECO:0000256" key="5">
    <source>
        <dbReference type="ARBA" id="ARBA00022840"/>
    </source>
</evidence>
<evidence type="ECO:0000256" key="3">
    <source>
        <dbReference type="ARBA" id="ARBA00022598"/>
    </source>
</evidence>
<keyword evidence="8 9" id="KW-0030">Aminoacyl-tRNA synthetase</keyword>
<dbReference type="InterPro" id="IPR023033">
    <property type="entry name" value="Ala_tRNA_ligase_euk/bac"/>
</dbReference>
<dbReference type="GO" id="GO:0000049">
    <property type="term" value="F:tRNA binding"/>
    <property type="evidence" value="ECO:0007669"/>
    <property type="project" value="UniProtKB-KW"/>
</dbReference>
<dbReference type="Gene3D" id="3.30.930.10">
    <property type="entry name" value="Bira Bifunctional Protein, Domain 2"/>
    <property type="match status" value="1"/>
</dbReference>
<keyword evidence="9" id="KW-0963">Cytoplasm</keyword>
<comment type="function">
    <text evidence="9">Catalyzes the attachment of alanine to tRNA(Ala) in a two-step reaction: alanine is first activated by ATP to form Ala-AMP and then transferred to the acceptor end of tRNA(Ala). Also edits incorrectly charged Ser-tRNA(Ala) and Gly-tRNA(Ala) via its editing domain.</text>
</comment>
<comment type="domain">
    <text evidence="9">Consists of three domains; the N-terminal catalytic domain, the editing domain and the C-terminal C-Ala domain. The editing domain removes incorrectly charged amino acids, while the C-Ala domain, along with tRNA(Ala), serves as a bridge to cooperatively bring together the editing and aminoacylation centers thus stimulating deacylation of misacylated tRNAs.</text>
</comment>
<feature type="binding site" evidence="9">
    <location>
        <position position="486"/>
    </location>
    <ligand>
        <name>Zn(2+)</name>
        <dbReference type="ChEBI" id="CHEBI:29105"/>
    </ligand>
</feature>
<keyword evidence="9" id="KW-0479">Metal-binding</keyword>
<evidence type="ECO:0000256" key="9">
    <source>
        <dbReference type="HAMAP-Rule" id="MF_00036"/>
    </source>
</evidence>
<dbReference type="Pfam" id="PF01411">
    <property type="entry name" value="tRNA-synt_2c"/>
    <property type="match status" value="1"/>
</dbReference>
<comment type="subcellular location">
    <subcellularLocation>
        <location evidence="9">Cytoplasm</location>
    </subcellularLocation>
</comment>
<dbReference type="PANTHER" id="PTHR11777:SF9">
    <property type="entry name" value="ALANINE--TRNA LIGASE, CYTOPLASMIC"/>
    <property type="match status" value="1"/>
</dbReference>
<evidence type="ECO:0000256" key="8">
    <source>
        <dbReference type="ARBA" id="ARBA00023146"/>
    </source>
</evidence>
<comment type="caution">
    <text evidence="11">The sequence shown here is derived from an EMBL/GenBank/DDBJ whole genome shotgun (WGS) entry which is preliminary data.</text>
</comment>
<feature type="binding site" evidence="9">
    <location>
        <position position="594"/>
    </location>
    <ligand>
        <name>Zn(2+)</name>
        <dbReference type="ChEBI" id="CHEBI:29105"/>
    </ligand>
</feature>
<evidence type="ECO:0000256" key="6">
    <source>
        <dbReference type="ARBA" id="ARBA00022884"/>
    </source>
</evidence>
<keyword evidence="4 9" id="KW-0547">Nucleotide-binding</keyword>
<dbReference type="SUPFAM" id="SSF55681">
    <property type="entry name" value="Class II aaRS and biotin synthetases"/>
    <property type="match status" value="1"/>
</dbReference>
<dbReference type="EC" id="6.1.1.7" evidence="9"/>
<dbReference type="Proteomes" id="UP000319613">
    <property type="component" value="Unassembled WGS sequence"/>
</dbReference>
<evidence type="ECO:0000256" key="1">
    <source>
        <dbReference type="ARBA" id="ARBA00008226"/>
    </source>
</evidence>
<dbReference type="EMBL" id="VMFF01000025">
    <property type="protein sequence ID" value="TSC65854.1"/>
    <property type="molecule type" value="Genomic_DNA"/>
</dbReference>
<dbReference type="CDD" id="cd00673">
    <property type="entry name" value="AlaRS_core"/>
    <property type="match status" value="1"/>
</dbReference>
<dbReference type="NCBIfam" id="NF002436">
    <property type="entry name" value="PRK01584.1"/>
    <property type="match status" value="1"/>
</dbReference>
<dbReference type="GO" id="GO:0005524">
    <property type="term" value="F:ATP binding"/>
    <property type="evidence" value="ECO:0007669"/>
    <property type="project" value="UniProtKB-UniRule"/>
</dbReference>
<dbReference type="GO" id="GO:0002161">
    <property type="term" value="F:aminoacyl-tRNA deacylase activity"/>
    <property type="evidence" value="ECO:0007669"/>
    <property type="project" value="TreeGrafter"/>
</dbReference>
<dbReference type="SMART" id="SM00863">
    <property type="entry name" value="tRNA_SAD"/>
    <property type="match status" value="1"/>
</dbReference>
<evidence type="ECO:0000256" key="7">
    <source>
        <dbReference type="ARBA" id="ARBA00022917"/>
    </source>
</evidence>
<dbReference type="InterPro" id="IPR050058">
    <property type="entry name" value="Ala-tRNA_ligase"/>
</dbReference>
<name>A0A554JBZ7_9BACT</name>
<keyword evidence="9" id="KW-0862">Zinc</keyword>
<protein>
    <recommendedName>
        <fullName evidence="9">Alanine--tRNA ligase</fullName>
        <ecNumber evidence="9">6.1.1.7</ecNumber>
    </recommendedName>
    <alternativeName>
        <fullName evidence="9">Alanyl-tRNA synthetase</fullName>
        <shortName evidence="9">AlaRS</shortName>
    </alternativeName>
</protein>
<keyword evidence="6 9" id="KW-0694">RNA-binding</keyword>
<feature type="binding site" evidence="9">
    <location>
        <position position="590"/>
    </location>
    <ligand>
        <name>Zn(2+)</name>
        <dbReference type="ChEBI" id="CHEBI:29105"/>
    </ligand>
</feature>
<comment type="cofactor">
    <cofactor evidence="9">
        <name>Zn(2+)</name>
        <dbReference type="ChEBI" id="CHEBI:29105"/>
    </cofactor>
    <text evidence="9">Binds 1 zinc ion per subunit.</text>
</comment>
<comment type="similarity">
    <text evidence="1 9">Belongs to the class-II aminoacyl-tRNA synthetase family.</text>
</comment>
<keyword evidence="5 9" id="KW-0067">ATP-binding</keyword>
<evidence type="ECO:0000313" key="11">
    <source>
        <dbReference type="EMBL" id="TSC65854.1"/>
    </source>
</evidence>
<feature type="binding site" evidence="9">
    <location>
        <position position="482"/>
    </location>
    <ligand>
        <name>Zn(2+)</name>
        <dbReference type="ChEBI" id="CHEBI:29105"/>
    </ligand>
</feature>
<dbReference type="GO" id="GO:0005737">
    <property type="term" value="C:cytoplasm"/>
    <property type="evidence" value="ECO:0007669"/>
    <property type="project" value="UniProtKB-SubCell"/>
</dbReference>
<dbReference type="Pfam" id="PF07973">
    <property type="entry name" value="tRNA_SAD"/>
    <property type="match status" value="1"/>
</dbReference>
<feature type="domain" description="Alanyl-transfer RNA synthetases family profile" evidence="10">
    <location>
        <begin position="4"/>
        <end position="624"/>
    </location>
</feature>
<organism evidence="11 12">
    <name type="scientific">Candidatus Doudnabacteria bacterium Gr01-1014_77</name>
    <dbReference type="NCBI Taxonomy" id="2017133"/>
    <lineage>
        <taxon>Bacteria</taxon>
        <taxon>Candidatus Doudnaibacteriota</taxon>
    </lineage>
</organism>
<dbReference type="Gene3D" id="3.30.54.20">
    <property type="match status" value="1"/>
</dbReference>
<dbReference type="Gene3D" id="3.30.980.10">
    <property type="entry name" value="Threonyl-trna Synthetase, Chain A, domain 2"/>
    <property type="match status" value="1"/>
</dbReference>
<gene>
    <name evidence="9" type="primary">alaS</name>
    <name evidence="11" type="ORF">G01um101477_315</name>
</gene>
<dbReference type="HAMAP" id="MF_00036_B">
    <property type="entry name" value="Ala_tRNA_synth_B"/>
    <property type="match status" value="1"/>
</dbReference>
<dbReference type="PRINTS" id="PR00980">
    <property type="entry name" value="TRNASYNTHALA"/>
</dbReference>
<accession>A0A554JBZ7</accession>
<dbReference type="InterPro" id="IPR045864">
    <property type="entry name" value="aa-tRNA-synth_II/BPL/LPL"/>
</dbReference>
<dbReference type="GO" id="GO:0008270">
    <property type="term" value="F:zinc ion binding"/>
    <property type="evidence" value="ECO:0007669"/>
    <property type="project" value="UniProtKB-UniRule"/>
</dbReference>
<evidence type="ECO:0000313" key="12">
    <source>
        <dbReference type="Proteomes" id="UP000319613"/>
    </source>
</evidence>
<dbReference type="InterPro" id="IPR002318">
    <property type="entry name" value="Ala-tRNA-lgiase_IIc"/>
</dbReference>
<dbReference type="InterPro" id="IPR018162">
    <property type="entry name" value="Ala-tRNA-ligase_IIc_anticod-bd"/>
</dbReference>
<dbReference type="GO" id="GO:0006419">
    <property type="term" value="P:alanyl-tRNA aminoacylation"/>
    <property type="evidence" value="ECO:0007669"/>
    <property type="project" value="UniProtKB-UniRule"/>
</dbReference>
<dbReference type="PANTHER" id="PTHR11777">
    <property type="entry name" value="ALANYL-TRNA SYNTHETASE"/>
    <property type="match status" value="1"/>
</dbReference>
<dbReference type="InterPro" id="IPR012947">
    <property type="entry name" value="tRNA_SAD"/>
</dbReference>
<comment type="catalytic activity">
    <reaction evidence="9">
        <text>tRNA(Ala) + L-alanine + ATP = L-alanyl-tRNA(Ala) + AMP + diphosphate</text>
        <dbReference type="Rhea" id="RHEA:12540"/>
        <dbReference type="Rhea" id="RHEA-COMP:9657"/>
        <dbReference type="Rhea" id="RHEA-COMP:9923"/>
        <dbReference type="ChEBI" id="CHEBI:30616"/>
        <dbReference type="ChEBI" id="CHEBI:33019"/>
        <dbReference type="ChEBI" id="CHEBI:57972"/>
        <dbReference type="ChEBI" id="CHEBI:78442"/>
        <dbReference type="ChEBI" id="CHEBI:78497"/>
        <dbReference type="ChEBI" id="CHEBI:456215"/>
        <dbReference type="EC" id="6.1.1.7"/>
    </reaction>
</comment>
<dbReference type="InterPro" id="IPR018163">
    <property type="entry name" value="Thr/Ala-tRNA-synth_IIc_edit"/>
</dbReference>
<dbReference type="InterPro" id="IPR018164">
    <property type="entry name" value="Ala-tRNA-synth_IIc_N"/>
</dbReference>
<evidence type="ECO:0000256" key="2">
    <source>
        <dbReference type="ARBA" id="ARBA00022555"/>
    </source>
</evidence>
<reference evidence="11 12" key="1">
    <citation type="submission" date="2017-07" db="EMBL/GenBank/DDBJ databases">
        <title>Mechanisms for carbon and nitrogen cycling indicate functional differentiation within the Candidate Phyla Radiation.</title>
        <authorList>
            <person name="Danczak R.E."/>
            <person name="Johnston M.D."/>
            <person name="Kenah C."/>
            <person name="Slattery M."/>
            <person name="Wrighton K.C."/>
            <person name="Wilkins M.J."/>
        </authorList>
    </citation>
    <scope>NUCLEOTIDE SEQUENCE [LARGE SCALE GENOMIC DNA]</scope>
    <source>
        <strain evidence="11">Gr01-1014_77</strain>
    </source>
</reference>
<evidence type="ECO:0000259" key="10">
    <source>
        <dbReference type="PROSITE" id="PS50860"/>
    </source>
</evidence>
<keyword evidence="7 9" id="KW-0648">Protein biosynthesis</keyword>
<evidence type="ECO:0000256" key="4">
    <source>
        <dbReference type="ARBA" id="ARBA00022741"/>
    </source>
</evidence>
<dbReference type="SUPFAM" id="SSF101353">
    <property type="entry name" value="Putative anticodon-binding domain of alanyl-tRNA synthetase (AlaRS)"/>
    <property type="match status" value="1"/>
</dbReference>
<proteinExistence type="inferred from homology"/>
<dbReference type="GO" id="GO:0004813">
    <property type="term" value="F:alanine-tRNA ligase activity"/>
    <property type="evidence" value="ECO:0007669"/>
    <property type="project" value="UniProtKB-UniRule"/>
</dbReference>
<dbReference type="InterPro" id="IPR018165">
    <property type="entry name" value="Ala-tRNA-synth_IIc_core"/>
</dbReference>
<sequence>MKRLTAQQLRQSFLTFFEGKGHTIIPSAPLVPQNDPTVLFTTAGMHPLVPYLLGENHPGGKRVVDVQKCVRTTDIDDVGDNRHLTFFEMLGNWSFGDYFKEDAITWSFEFLTSKDWMDLDPNQLYVSVFAGDDDVPRDDEAIDSWKKAFATHPTKPISAEFSEDVYAFGGANRIFPYNREKNWWQAGDKGPAGPDTEMFIDTEGDLPENMRVKHNHWIKLTGSSERCHINCDCGRFIEVWNNVFMQYNGLGGGKYEPLAQPNVDTGMGLERVLTFSQGQTNVFDTELFKSAFDVIYEQVEETTNLQEDKARIIVDHLRAATFMAADGVVPSNKERGYIMRRILRRAIVHGKMFGMKGDWVEKIVSKYIAEYSIAYPELEQNKRNILNVILEEEQKFGKTLEAGLKEFRKYEQVTGKDAFNLFQSFGIPWEITKELALQSGMSVNKEEFEEEFKKHQELSRTASAGTFKGGLADHSEVVVRMHTATHLLQAALRKVLGDTVSQKGSNITPERLRFDFTHPEKMTPEQISEVEKIVNENIARDLKVTKEIMTPEQARNIGAIGLFGEKYGDTVSIYSILDPATNDVVSREFCGGPHVEHTGEIGKFKIAKEEAVSAGVRRIKAIVE</sequence>
<dbReference type="SUPFAM" id="SSF55186">
    <property type="entry name" value="ThrRS/AlaRS common domain"/>
    <property type="match status" value="1"/>
</dbReference>
<keyword evidence="3 9" id="KW-0436">Ligase</keyword>